<dbReference type="InterPro" id="IPR011059">
    <property type="entry name" value="Metal-dep_hydrolase_composite"/>
</dbReference>
<dbReference type="PANTHER" id="PTHR11647">
    <property type="entry name" value="HYDRANTOINASE/DIHYDROPYRIMIDINASE FAMILY MEMBER"/>
    <property type="match status" value="1"/>
</dbReference>
<dbReference type="InterPro" id="IPR006680">
    <property type="entry name" value="Amidohydro-rel"/>
</dbReference>
<reference evidence="4" key="1">
    <citation type="journal article" date="2015" name="MBio">
        <title>Genome-Resolved Metagenomic Analysis Reveals Roles for Candidate Phyla and Other Microbial Community Members in Biogeochemical Transformations in Oil Reservoirs.</title>
        <authorList>
            <person name="Hu P."/>
            <person name="Tom L."/>
            <person name="Singh A."/>
            <person name="Thomas B.C."/>
            <person name="Baker B.J."/>
            <person name="Piceno Y.M."/>
            <person name="Andersen G.L."/>
            <person name="Banfield J.F."/>
        </authorList>
    </citation>
    <scope>NUCLEOTIDE SEQUENCE [LARGE SCALE GENOMIC DNA]</scope>
</reference>
<dbReference type="Pfam" id="PF01979">
    <property type="entry name" value="Amidohydro_1"/>
    <property type="match status" value="1"/>
</dbReference>
<dbReference type="GO" id="GO:0016812">
    <property type="term" value="F:hydrolase activity, acting on carbon-nitrogen (but not peptide) bonds, in cyclic amides"/>
    <property type="evidence" value="ECO:0007669"/>
    <property type="project" value="TreeGrafter"/>
</dbReference>
<dbReference type="Proteomes" id="UP000053326">
    <property type="component" value="Unassembled WGS sequence"/>
</dbReference>
<evidence type="ECO:0000313" key="4">
    <source>
        <dbReference type="Proteomes" id="UP000053326"/>
    </source>
</evidence>
<dbReference type="InterPro" id="IPR032466">
    <property type="entry name" value="Metal_Hydrolase"/>
</dbReference>
<name>A0A101FEX9_9THEO</name>
<dbReference type="PANTHER" id="PTHR11647:SF1">
    <property type="entry name" value="COLLAPSIN RESPONSE MEDIATOR PROTEIN"/>
    <property type="match status" value="1"/>
</dbReference>
<evidence type="ECO:0000256" key="1">
    <source>
        <dbReference type="ARBA" id="ARBA00001947"/>
    </source>
</evidence>
<dbReference type="EMBL" id="LGFO01000256">
    <property type="protein sequence ID" value="KUK35787.1"/>
    <property type="molecule type" value="Genomic_DNA"/>
</dbReference>
<dbReference type="SUPFAM" id="SSF51338">
    <property type="entry name" value="Composite domain of metallo-dependent hydrolases"/>
    <property type="match status" value="1"/>
</dbReference>
<comment type="cofactor">
    <cofactor evidence="1">
        <name>Zn(2+)</name>
        <dbReference type="ChEBI" id="CHEBI:29105"/>
    </cofactor>
</comment>
<dbReference type="SUPFAM" id="SSF51556">
    <property type="entry name" value="Metallo-dependent hydrolases"/>
    <property type="match status" value="1"/>
</dbReference>
<protein>
    <submittedName>
        <fullName evidence="3">N-acyl-d-aspartate/d-glutamate deacylase Dan</fullName>
    </submittedName>
</protein>
<dbReference type="InterPro" id="IPR050378">
    <property type="entry name" value="Metallo-dep_Hydrolases_sf"/>
</dbReference>
<gene>
    <name evidence="3" type="ORF">XD66_1505</name>
</gene>
<dbReference type="Gene3D" id="2.30.40.10">
    <property type="entry name" value="Urease, subunit C, domain 1"/>
    <property type="match status" value="2"/>
</dbReference>
<proteinExistence type="predicted"/>
<dbReference type="Gene3D" id="3.20.20.140">
    <property type="entry name" value="Metal-dependent hydrolases"/>
    <property type="match status" value="1"/>
</dbReference>
<evidence type="ECO:0000313" key="3">
    <source>
        <dbReference type="EMBL" id="KUK35787.1"/>
    </source>
</evidence>
<sequence length="466" mass="50989">MKRLWHFLVLCLILFLVSYNLWFFVLREVTRATWREVLLQGGMVVDGTGKEMFGADVLIRDGRVVAVGKGIKAAPGARVVDARGCLLFPGLVQIYDGSLPRREVQEALVASGVTTIACTADGLRRGGGEPGRAGSILNYGVLLRAAELLEADNPRELAKECLAEGFLGFGLDLDDPRDALLDLRNLPPLMEGILPRPLVVLHPAEEVCSDPQSLLAFLGRIYPAELRGSFELYLRHFRLYRELSQEEAAQIRGWLEKAGVKGDLNPFLLCGEPRHTLEGALGRFPPDALRFADTPPSLRSLQGRTLGEVAREQGVSVAELAAGIKERSGGTAVLVEVVETGSEMAFSSEPYFCWQSPPGFFLGVDVDVPVYLDLLVDERLSGSLEERVRRLTSLPAEMLGIRDRGSITPGAYADLLIVRRTGKGFSLRSVLVNGQPVLLEGKRTRSWPGKMIFRERAGIPSSGENS</sequence>
<evidence type="ECO:0000259" key="2">
    <source>
        <dbReference type="Pfam" id="PF01979"/>
    </source>
</evidence>
<dbReference type="PATRIC" id="fig|85874.4.peg.1171"/>
<dbReference type="AlphaFoldDB" id="A0A101FEX9"/>
<feature type="domain" description="Amidohydrolase-related" evidence="2">
    <location>
        <begin position="314"/>
        <end position="437"/>
    </location>
</feature>
<organism evidence="3 4">
    <name type="scientific">Thermacetogenium phaeum</name>
    <dbReference type="NCBI Taxonomy" id="85874"/>
    <lineage>
        <taxon>Bacteria</taxon>
        <taxon>Bacillati</taxon>
        <taxon>Bacillota</taxon>
        <taxon>Clostridia</taxon>
        <taxon>Thermoanaerobacterales</taxon>
        <taxon>Thermoanaerobacteraceae</taxon>
        <taxon>Thermacetogenium</taxon>
    </lineage>
</organism>
<accession>A0A101FEX9</accession>
<comment type="caution">
    <text evidence="3">The sequence shown here is derived from an EMBL/GenBank/DDBJ whole genome shotgun (WGS) entry which is preliminary data.</text>
</comment>
<dbReference type="GO" id="GO:0005829">
    <property type="term" value="C:cytosol"/>
    <property type="evidence" value="ECO:0007669"/>
    <property type="project" value="TreeGrafter"/>
</dbReference>